<proteinExistence type="predicted"/>
<keyword evidence="4" id="KW-1185">Reference proteome</keyword>
<reference evidence="3" key="1">
    <citation type="submission" date="2022-07" db="EMBL/GenBank/DDBJ databases">
        <title>Draft genome sequence of Zalerion maritima ATCC 34329, a (micro)plastics degrading marine fungus.</title>
        <authorList>
            <person name="Paco A."/>
            <person name="Goncalves M.F.M."/>
            <person name="Rocha-Santos T.A.P."/>
            <person name="Alves A."/>
        </authorList>
    </citation>
    <scope>NUCLEOTIDE SEQUENCE</scope>
    <source>
        <strain evidence="3">ATCC 34329</strain>
    </source>
</reference>
<comment type="caution">
    <text evidence="3">The sequence shown here is derived from an EMBL/GenBank/DDBJ whole genome shotgun (WGS) entry which is preliminary data.</text>
</comment>
<accession>A0AAD5WT90</accession>
<evidence type="ECO:0000313" key="4">
    <source>
        <dbReference type="Proteomes" id="UP001201980"/>
    </source>
</evidence>
<dbReference type="AlphaFoldDB" id="A0AAD5WT90"/>
<feature type="transmembrane region" description="Helical" evidence="2">
    <location>
        <begin position="32"/>
        <end position="56"/>
    </location>
</feature>
<evidence type="ECO:0000256" key="1">
    <source>
        <dbReference type="SAM" id="MobiDB-lite"/>
    </source>
</evidence>
<dbReference type="EMBL" id="JAKWBI020000081">
    <property type="protein sequence ID" value="KAJ2903439.1"/>
    <property type="molecule type" value="Genomic_DNA"/>
</dbReference>
<name>A0AAD5WT90_9PEZI</name>
<feature type="region of interest" description="Disordered" evidence="1">
    <location>
        <begin position="131"/>
        <end position="168"/>
    </location>
</feature>
<protein>
    <submittedName>
        <fullName evidence="3">Uncharacterized protein</fullName>
    </submittedName>
</protein>
<feature type="compositionally biased region" description="Basic and acidic residues" evidence="1">
    <location>
        <begin position="131"/>
        <end position="150"/>
    </location>
</feature>
<keyword evidence="2" id="KW-0812">Transmembrane</keyword>
<keyword evidence="2" id="KW-0472">Membrane</keyword>
<evidence type="ECO:0000256" key="2">
    <source>
        <dbReference type="SAM" id="Phobius"/>
    </source>
</evidence>
<gene>
    <name evidence="3" type="ORF">MKZ38_009924</name>
</gene>
<evidence type="ECO:0000313" key="3">
    <source>
        <dbReference type="EMBL" id="KAJ2903439.1"/>
    </source>
</evidence>
<keyword evidence="2" id="KW-1133">Transmembrane helix</keyword>
<sequence>MVPVPVPVPVPTIFSRETPGIPFTAPSHKHHVMADVLLCIGLVVIVTLSVIFRVYLVKITDKILRRRTAKAVEVYAESWEISDRVGKVEEEGQREEEIVWTLVEDENGKLKRMSESEVEMQLEEMKTRMMEMQREMEREREKKEMERADSLDLMTPPPREELEIMQLD</sequence>
<dbReference type="Proteomes" id="UP001201980">
    <property type="component" value="Unassembled WGS sequence"/>
</dbReference>
<organism evidence="3 4">
    <name type="scientific">Zalerion maritima</name>
    <dbReference type="NCBI Taxonomy" id="339359"/>
    <lineage>
        <taxon>Eukaryota</taxon>
        <taxon>Fungi</taxon>
        <taxon>Dikarya</taxon>
        <taxon>Ascomycota</taxon>
        <taxon>Pezizomycotina</taxon>
        <taxon>Sordariomycetes</taxon>
        <taxon>Lulworthiomycetidae</taxon>
        <taxon>Lulworthiales</taxon>
        <taxon>Lulworthiaceae</taxon>
        <taxon>Zalerion</taxon>
    </lineage>
</organism>